<sequence>MWRRAWVTGMVGIIYLASCGCQSLEKQALEPLPADGPPLAYSELVERARRQVWAAQEIFYRDNWEELIKASDALHETGQRLAQFSAERVPARCREVWPKPVEEFRQAVLKLRESARQHDAIQSANAFQTLHLVLKQIRPD</sequence>
<evidence type="ECO:0000313" key="1">
    <source>
        <dbReference type="EMBL" id="BAL54185.1"/>
    </source>
</evidence>
<gene>
    <name evidence="1" type="ORF">HGMM_F13D05C07</name>
</gene>
<name>H5SDE9_9BACT</name>
<protein>
    <recommendedName>
        <fullName evidence="2">Lipoprotein</fullName>
    </recommendedName>
</protein>
<evidence type="ECO:0008006" key="2">
    <source>
        <dbReference type="Google" id="ProtNLM"/>
    </source>
</evidence>
<proteinExistence type="predicted"/>
<organism evidence="1">
    <name type="scientific">uncultured Planctomycetota bacterium</name>
    <dbReference type="NCBI Taxonomy" id="120965"/>
    <lineage>
        <taxon>Bacteria</taxon>
        <taxon>Pseudomonadati</taxon>
        <taxon>Planctomycetota</taxon>
        <taxon>environmental samples</taxon>
    </lineage>
</organism>
<dbReference type="PROSITE" id="PS51257">
    <property type="entry name" value="PROKAR_LIPOPROTEIN"/>
    <property type="match status" value="1"/>
</dbReference>
<reference evidence="1" key="2">
    <citation type="journal article" date="2012" name="PLoS ONE">
        <title>A Deeply Branching Thermophilic Bacterium with an Ancient Acetyl-CoA Pathway Dominates a Subsurface Ecosystem.</title>
        <authorList>
            <person name="Takami H."/>
            <person name="Noguchi H."/>
            <person name="Takaki Y."/>
            <person name="Uchiyama I."/>
            <person name="Toyoda A."/>
            <person name="Nishi S."/>
            <person name="Chee G.-J."/>
            <person name="Arai W."/>
            <person name="Nunoura T."/>
            <person name="Itoh T."/>
            <person name="Hattori M."/>
            <person name="Takai K."/>
        </authorList>
    </citation>
    <scope>NUCLEOTIDE SEQUENCE</scope>
</reference>
<dbReference type="AlphaFoldDB" id="H5SDE9"/>
<accession>H5SDE9</accession>
<reference evidence="1" key="1">
    <citation type="journal article" date="2005" name="Environ. Microbiol.">
        <title>Genetic and functional properties of uncultivated thermophilic crenarchaeotes from a subsurface gold mine as revealed by analysis of genome fragments.</title>
        <authorList>
            <person name="Nunoura T."/>
            <person name="Hirayama H."/>
            <person name="Takami H."/>
            <person name="Oida H."/>
            <person name="Nishi S."/>
            <person name="Shimamura S."/>
            <person name="Suzuki Y."/>
            <person name="Inagaki F."/>
            <person name="Takai K."/>
            <person name="Nealson K.H."/>
            <person name="Horikoshi K."/>
        </authorList>
    </citation>
    <scope>NUCLEOTIDE SEQUENCE</scope>
</reference>
<dbReference type="EMBL" id="AP011680">
    <property type="protein sequence ID" value="BAL54185.1"/>
    <property type="molecule type" value="Genomic_DNA"/>
</dbReference>